<dbReference type="GO" id="GO:0005524">
    <property type="term" value="F:ATP binding"/>
    <property type="evidence" value="ECO:0007669"/>
    <property type="project" value="UniProtKB-KW"/>
</dbReference>
<keyword evidence="5" id="KW-0067">ATP-binding</keyword>
<evidence type="ECO:0000256" key="1">
    <source>
        <dbReference type="ARBA" id="ARBA00004479"/>
    </source>
</evidence>
<reference evidence="10" key="2">
    <citation type="submission" date="2004-02" db="EMBL/GenBank/DDBJ databases">
        <authorList>
            <consortium name="Genoscope"/>
            <consortium name="Whitehead Institute Centre for Genome Research"/>
        </authorList>
    </citation>
    <scope>NUCLEOTIDE SEQUENCE</scope>
</reference>
<dbReference type="PROSITE" id="PS50070">
    <property type="entry name" value="KRINGLE_2"/>
    <property type="match status" value="1"/>
</dbReference>
<name>Q4RA73_TETNG</name>
<dbReference type="EMBL" id="CAAE01024355">
    <property type="protein sequence ID" value="CAG14710.1"/>
    <property type="molecule type" value="Genomic_DNA"/>
</dbReference>
<keyword evidence="2" id="KW-0597">Phosphoprotein</keyword>
<accession>Q4RA73</accession>
<feature type="domain" description="FZ" evidence="8">
    <location>
        <begin position="1"/>
        <end position="85"/>
    </location>
</feature>
<dbReference type="PROSITE" id="PS50038">
    <property type="entry name" value="FZ"/>
    <property type="match status" value="1"/>
</dbReference>
<evidence type="ECO:0000256" key="5">
    <source>
        <dbReference type="ARBA" id="ARBA00022840"/>
    </source>
</evidence>
<comment type="caution">
    <text evidence="10">The sequence shown here is derived from an EMBL/GenBank/DDBJ whole genome shotgun (WGS) entry which is preliminary data.</text>
</comment>
<gene>
    <name evidence="10" type="ORF">GSTENG00037912001</name>
</gene>
<evidence type="ECO:0000259" key="8">
    <source>
        <dbReference type="PROSITE" id="PS50038"/>
    </source>
</evidence>
<dbReference type="GO" id="GO:0016020">
    <property type="term" value="C:membrane"/>
    <property type="evidence" value="ECO:0007669"/>
    <property type="project" value="UniProtKB-SubCell"/>
</dbReference>
<dbReference type="InterPro" id="IPR050759">
    <property type="entry name" value="Serine_protease_kringle"/>
</dbReference>
<dbReference type="InterPro" id="IPR000001">
    <property type="entry name" value="Kringle"/>
</dbReference>
<comment type="caution">
    <text evidence="7">Lacks conserved residue(s) required for the propagation of feature annotation.</text>
</comment>
<dbReference type="PANTHER" id="PTHR24261:SF7">
    <property type="entry name" value="KRINGLE DOMAIN-CONTAINING PROTEIN"/>
    <property type="match status" value="1"/>
</dbReference>
<dbReference type="InterPro" id="IPR020067">
    <property type="entry name" value="Frizzled_dom"/>
</dbReference>
<sequence length="176" mass="19901">MSNQFSQFAVRSLCFHVFPLCDEASGAPRRRQLCRDECQALEQDLCSLEYTLARSDPRMLMQLELPRCHLLPQPGTPGAASCMRIGVPPERLNSPAEQSCFNGSGADYRGTLSRTRSGQRCQAWSAQHPHSHHLPQEHPQLWHSHNFCRNPGGQMEAPWCFTLDPQVRYDLCDLPG</sequence>
<dbReference type="OrthoDB" id="2431000at2759"/>
<dbReference type="InterPro" id="IPR018056">
    <property type="entry name" value="Kringle_CS"/>
</dbReference>
<evidence type="ECO:0000256" key="6">
    <source>
        <dbReference type="ARBA" id="ARBA00023157"/>
    </source>
</evidence>
<evidence type="ECO:0000256" key="7">
    <source>
        <dbReference type="PROSITE-ProRule" id="PRU00121"/>
    </source>
</evidence>
<dbReference type="InterPro" id="IPR038178">
    <property type="entry name" value="Kringle_sf"/>
</dbReference>
<protein>
    <submittedName>
        <fullName evidence="10">(spotted green pufferfish) hypothetical protein</fullName>
    </submittedName>
</protein>
<dbReference type="Gene3D" id="1.10.2000.10">
    <property type="entry name" value="Frizzled cysteine-rich domain"/>
    <property type="match status" value="1"/>
</dbReference>
<feature type="non-terminal residue" evidence="10">
    <location>
        <position position="176"/>
    </location>
</feature>
<organism evidence="10">
    <name type="scientific">Tetraodon nigroviridis</name>
    <name type="common">Spotted green pufferfish</name>
    <name type="synonym">Chelonodon nigroviridis</name>
    <dbReference type="NCBI Taxonomy" id="99883"/>
    <lineage>
        <taxon>Eukaryota</taxon>
        <taxon>Metazoa</taxon>
        <taxon>Chordata</taxon>
        <taxon>Craniata</taxon>
        <taxon>Vertebrata</taxon>
        <taxon>Euteleostomi</taxon>
        <taxon>Actinopterygii</taxon>
        <taxon>Neopterygii</taxon>
        <taxon>Teleostei</taxon>
        <taxon>Neoteleostei</taxon>
        <taxon>Acanthomorphata</taxon>
        <taxon>Eupercaria</taxon>
        <taxon>Tetraodontiformes</taxon>
        <taxon>Tetradontoidea</taxon>
        <taxon>Tetraodontidae</taxon>
        <taxon>Tetraodon</taxon>
    </lineage>
</organism>
<dbReference type="PROSITE" id="PS00021">
    <property type="entry name" value="KRINGLE_1"/>
    <property type="match status" value="1"/>
</dbReference>
<evidence type="ECO:0000313" key="10">
    <source>
        <dbReference type="EMBL" id="CAG14710.1"/>
    </source>
</evidence>
<dbReference type="Gene3D" id="2.40.20.10">
    <property type="entry name" value="Plasminogen Kringle 4"/>
    <property type="match status" value="1"/>
</dbReference>
<dbReference type="Pfam" id="PF00051">
    <property type="entry name" value="Kringle"/>
    <property type="match status" value="1"/>
</dbReference>
<evidence type="ECO:0000259" key="9">
    <source>
        <dbReference type="PROSITE" id="PS50070"/>
    </source>
</evidence>
<reference evidence="10" key="1">
    <citation type="journal article" date="2004" name="Nature">
        <title>Genome duplication in the teleost fish Tetraodon nigroviridis reveals the early vertebrate proto-karyotype.</title>
        <authorList>
            <person name="Jaillon O."/>
            <person name="Aury J.-M."/>
            <person name="Brunet F."/>
            <person name="Petit J.-L."/>
            <person name="Stange-Thomann N."/>
            <person name="Mauceli E."/>
            <person name="Bouneau L."/>
            <person name="Fischer C."/>
            <person name="Ozouf-Costaz C."/>
            <person name="Bernot A."/>
            <person name="Nicaud S."/>
            <person name="Jaffe D."/>
            <person name="Fisher S."/>
            <person name="Lutfalla G."/>
            <person name="Dossat C."/>
            <person name="Segurens B."/>
            <person name="Dasilva C."/>
            <person name="Salanoubat M."/>
            <person name="Levy M."/>
            <person name="Boudet N."/>
            <person name="Castellano S."/>
            <person name="Anthouard V."/>
            <person name="Jubin C."/>
            <person name="Castelli V."/>
            <person name="Katinka M."/>
            <person name="Vacherie B."/>
            <person name="Biemont C."/>
            <person name="Skalli Z."/>
            <person name="Cattolico L."/>
            <person name="Poulain J."/>
            <person name="De Berardinis V."/>
            <person name="Cruaud C."/>
            <person name="Duprat S."/>
            <person name="Brottier P."/>
            <person name="Coutanceau J.-P."/>
            <person name="Gouzy J."/>
            <person name="Parra G."/>
            <person name="Lardier G."/>
            <person name="Chapple C."/>
            <person name="McKernan K.J."/>
            <person name="McEwan P."/>
            <person name="Bosak S."/>
            <person name="Kellis M."/>
            <person name="Volff J.-N."/>
            <person name="Guigo R."/>
            <person name="Zody M.C."/>
            <person name="Mesirov J."/>
            <person name="Lindblad-Toh K."/>
            <person name="Birren B."/>
            <person name="Nusbaum C."/>
            <person name="Kahn D."/>
            <person name="Robinson-Rechavi M."/>
            <person name="Laudet V."/>
            <person name="Schachter V."/>
            <person name="Quetier F."/>
            <person name="Saurin W."/>
            <person name="Scarpelli C."/>
            <person name="Wincker P."/>
            <person name="Lander E.S."/>
            <person name="Weissenbach J."/>
            <person name="Roest Crollius H."/>
        </authorList>
    </citation>
    <scope>NUCLEOTIDE SEQUENCE [LARGE SCALE GENOMIC DNA]</scope>
</reference>
<comment type="subcellular location">
    <subcellularLocation>
        <location evidence="1">Membrane</location>
        <topology evidence="1">Single-pass type I membrane protein</topology>
    </subcellularLocation>
</comment>
<keyword evidence="6 7" id="KW-1015">Disulfide bond</keyword>
<dbReference type="InterPro" id="IPR013806">
    <property type="entry name" value="Kringle-like"/>
</dbReference>
<evidence type="ECO:0000256" key="2">
    <source>
        <dbReference type="ARBA" id="ARBA00022553"/>
    </source>
</evidence>
<dbReference type="SUPFAM" id="SSF57440">
    <property type="entry name" value="Kringle-like"/>
    <property type="match status" value="1"/>
</dbReference>
<keyword evidence="4" id="KW-0547">Nucleotide-binding</keyword>
<evidence type="ECO:0000256" key="3">
    <source>
        <dbReference type="ARBA" id="ARBA00022572"/>
    </source>
</evidence>
<dbReference type="PANTHER" id="PTHR24261">
    <property type="entry name" value="PLASMINOGEN-RELATED"/>
    <property type="match status" value="1"/>
</dbReference>
<dbReference type="InterPro" id="IPR036790">
    <property type="entry name" value="Frizzled_dom_sf"/>
</dbReference>
<keyword evidence="3 7" id="KW-0420">Kringle</keyword>
<dbReference type="KEGG" id="tng:GSTEN00037912G001"/>
<dbReference type="AlphaFoldDB" id="Q4RA73"/>
<proteinExistence type="predicted"/>
<feature type="disulfide bond" evidence="7">
    <location>
        <begin position="121"/>
        <end position="160"/>
    </location>
</feature>
<dbReference type="SMART" id="SM00130">
    <property type="entry name" value="KR"/>
    <property type="match status" value="1"/>
</dbReference>
<dbReference type="CDD" id="cd00108">
    <property type="entry name" value="KR"/>
    <property type="match status" value="1"/>
</dbReference>
<evidence type="ECO:0000256" key="4">
    <source>
        <dbReference type="ARBA" id="ARBA00022741"/>
    </source>
</evidence>
<feature type="domain" description="Kringle" evidence="9">
    <location>
        <begin position="99"/>
        <end position="176"/>
    </location>
</feature>
<dbReference type="PRINTS" id="PR00018">
    <property type="entry name" value="KRINGLE"/>
</dbReference>